<name>A0A0P8XEH0_DROAN</name>
<dbReference type="EMBL" id="CH902623">
    <property type="protein sequence ID" value="KPU72919.1"/>
    <property type="molecule type" value="Genomic_DNA"/>
</dbReference>
<sequence length="66" mass="7578">MRQDLILIQLRAEEIPTPGRKYERQKHNQHSGLSQLDNLQDATDGRENGQKTQSQAGYLPSVQVYK</sequence>
<gene>
    <name evidence="2" type="primary">Dana\GF27473</name>
    <name evidence="2" type="ORF">GF27473</name>
</gene>
<keyword evidence="3" id="KW-1185">Reference proteome</keyword>
<protein>
    <submittedName>
        <fullName evidence="2">Uncharacterized protein, isoform A</fullName>
    </submittedName>
</protein>
<reference evidence="2 3" key="1">
    <citation type="journal article" date="2007" name="Nature">
        <title>Evolution of genes and genomes on the Drosophila phylogeny.</title>
        <authorList>
            <consortium name="Drosophila 12 Genomes Consortium"/>
            <person name="Clark A.G."/>
            <person name="Eisen M.B."/>
            <person name="Smith D.R."/>
            <person name="Bergman C.M."/>
            <person name="Oliver B."/>
            <person name="Markow T.A."/>
            <person name="Kaufman T.C."/>
            <person name="Kellis M."/>
            <person name="Gelbart W."/>
            <person name="Iyer V.N."/>
            <person name="Pollard D.A."/>
            <person name="Sackton T.B."/>
            <person name="Larracuente A.M."/>
            <person name="Singh N.D."/>
            <person name="Abad J.P."/>
            <person name="Abt D.N."/>
            <person name="Adryan B."/>
            <person name="Aguade M."/>
            <person name="Akashi H."/>
            <person name="Anderson W.W."/>
            <person name="Aquadro C.F."/>
            <person name="Ardell D.H."/>
            <person name="Arguello R."/>
            <person name="Artieri C.G."/>
            <person name="Barbash D.A."/>
            <person name="Barker D."/>
            <person name="Barsanti P."/>
            <person name="Batterham P."/>
            <person name="Batzoglou S."/>
            <person name="Begun D."/>
            <person name="Bhutkar A."/>
            <person name="Blanco E."/>
            <person name="Bosak S.A."/>
            <person name="Bradley R.K."/>
            <person name="Brand A.D."/>
            <person name="Brent M.R."/>
            <person name="Brooks A.N."/>
            <person name="Brown R.H."/>
            <person name="Butlin R.K."/>
            <person name="Caggese C."/>
            <person name="Calvi B.R."/>
            <person name="Bernardo de Carvalho A."/>
            <person name="Caspi A."/>
            <person name="Castrezana S."/>
            <person name="Celniker S.E."/>
            <person name="Chang J.L."/>
            <person name="Chapple C."/>
            <person name="Chatterji S."/>
            <person name="Chinwalla A."/>
            <person name="Civetta A."/>
            <person name="Clifton S.W."/>
            <person name="Comeron J.M."/>
            <person name="Costello J.C."/>
            <person name="Coyne J.A."/>
            <person name="Daub J."/>
            <person name="David R.G."/>
            <person name="Delcher A.L."/>
            <person name="Delehaunty K."/>
            <person name="Do C.B."/>
            <person name="Ebling H."/>
            <person name="Edwards K."/>
            <person name="Eickbush T."/>
            <person name="Evans J.D."/>
            <person name="Filipski A."/>
            <person name="Findeiss S."/>
            <person name="Freyhult E."/>
            <person name="Fulton L."/>
            <person name="Fulton R."/>
            <person name="Garcia A.C."/>
            <person name="Gardiner A."/>
            <person name="Garfield D.A."/>
            <person name="Garvin B.E."/>
            <person name="Gibson G."/>
            <person name="Gilbert D."/>
            <person name="Gnerre S."/>
            <person name="Godfrey J."/>
            <person name="Good R."/>
            <person name="Gotea V."/>
            <person name="Gravely B."/>
            <person name="Greenberg A.J."/>
            <person name="Griffiths-Jones S."/>
            <person name="Gross S."/>
            <person name="Guigo R."/>
            <person name="Gustafson E.A."/>
            <person name="Haerty W."/>
            <person name="Hahn M.W."/>
            <person name="Halligan D.L."/>
            <person name="Halpern A.L."/>
            <person name="Halter G.M."/>
            <person name="Han M.V."/>
            <person name="Heger A."/>
            <person name="Hillier L."/>
            <person name="Hinrichs A.S."/>
            <person name="Holmes I."/>
            <person name="Hoskins R.A."/>
            <person name="Hubisz M.J."/>
            <person name="Hultmark D."/>
            <person name="Huntley M.A."/>
            <person name="Jaffe D.B."/>
            <person name="Jagadeeshan S."/>
            <person name="Jeck W.R."/>
            <person name="Johnson J."/>
            <person name="Jones C.D."/>
            <person name="Jordan W.C."/>
            <person name="Karpen G.H."/>
            <person name="Kataoka E."/>
            <person name="Keightley P.D."/>
            <person name="Kheradpour P."/>
            <person name="Kirkness E.F."/>
            <person name="Koerich L.B."/>
            <person name="Kristiansen K."/>
            <person name="Kudrna D."/>
            <person name="Kulathinal R.J."/>
            <person name="Kumar S."/>
            <person name="Kwok R."/>
            <person name="Lander E."/>
            <person name="Langley C.H."/>
            <person name="Lapoint R."/>
            <person name="Lazzaro B.P."/>
            <person name="Lee S.J."/>
            <person name="Levesque L."/>
            <person name="Li R."/>
            <person name="Lin C.F."/>
            <person name="Lin M.F."/>
            <person name="Lindblad-Toh K."/>
            <person name="Llopart A."/>
            <person name="Long M."/>
            <person name="Low L."/>
            <person name="Lozovsky E."/>
            <person name="Lu J."/>
            <person name="Luo M."/>
            <person name="Machado C.A."/>
            <person name="Makalowski W."/>
            <person name="Marzo M."/>
            <person name="Matsuda M."/>
            <person name="Matzkin L."/>
            <person name="McAllister B."/>
            <person name="McBride C.S."/>
            <person name="McKernan B."/>
            <person name="McKernan K."/>
            <person name="Mendez-Lago M."/>
            <person name="Minx P."/>
            <person name="Mollenhauer M.U."/>
            <person name="Montooth K."/>
            <person name="Mount S.M."/>
            <person name="Mu X."/>
            <person name="Myers E."/>
            <person name="Negre B."/>
            <person name="Newfeld S."/>
            <person name="Nielsen R."/>
            <person name="Noor M.A."/>
            <person name="O'Grady P."/>
            <person name="Pachter L."/>
            <person name="Papaceit M."/>
            <person name="Parisi M.J."/>
            <person name="Parisi M."/>
            <person name="Parts L."/>
            <person name="Pedersen J.S."/>
            <person name="Pesole G."/>
            <person name="Phillippy A.M."/>
            <person name="Ponting C.P."/>
            <person name="Pop M."/>
            <person name="Porcelli D."/>
            <person name="Powell J.R."/>
            <person name="Prohaska S."/>
            <person name="Pruitt K."/>
            <person name="Puig M."/>
            <person name="Quesneville H."/>
            <person name="Ram K.R."/>
            <person name="Rand D."/>
            <person name="Rasmussen M.D."/>
            <person name="Reed L.K."/>
            <person name="Reenan R."/>
            <person name="Reily A."/>
            <person name="Remington K.A."/>
            <person name="Rieger T.T."/>
            <person name="Ritchie M.G."/>
            <person name="Robin C."/>
            <person name="Rogers Y.H."/>
            <person name="Rohde C."/>
            <person name="Rozas J."/>
            <person name="Rubenfield M.J."/>
            <person name="Ruiz A."/>
            <person name="Russo S."/>
            <person name="Salzberg S.L."/>
            <person name="Sanchez-Gracia A."/>
            <person name="Saranga D.J."/>
            <person name="Sato H."/>
            <person name="Schaeffer S.W."/>
            <person name="Schatz M.C."/>
            <person name="Schlenke T."/>
            <person name="Schwartz R."/>
            <person name="Segarra C."/>
            <person name="Singh R.S."/>
            <person name="Sirot L."/>
            <person name="Sirota M."/>
            <person name="Sisneros N.B."/>
            <person name="Smith C.D."/>
            <person name="Smith T.F."/>
            <person name="Spieth J."/>
            <person name="Stage D.E."/>
            <person name="Stark A."/>
            <person name="Stephan W."/>
            <person name="Strausberg R.L."/>
            <person name="Strempel S."/>
            <person name="Sturgill D."/>
            <person name="Sutton G."/>
            <person name="Sutton G.G."/>
            <person name="Tao W."/>
            <person name="Teichmann S."/>
            <person name="Tobari Y.N."/>
            <person name="Tomimura Y."/>
            <person name="Tsolas J.M."/>
            <person name="Valente V.L."/>
            <person name="Venter E."/>
            <person name="Venter J.C."/>
            <person name="Vicario S."/>
            <person name="Vieira F.G."/>
            <person name="Vilella A.J."/>
            <person name="Villasante A."/>
            <person name="Walenz B."/>
            <person name="Wang J."/>
            <person name="Wasserman M."/>
            <person name="Watts T."/>
            <person name="Wilson D."/>
            <person name="Wilson R.K."/>
            <person name="Wing R.A."/>
            <person name="Wolfner M.F."/>
            <person name="Wong A."/>
            <person name="Wong G.K."/>
            <person name="Wu C.I."/>
            <person name="Wu G."/>
            <person name="Yamamoto D."/>
            <person name="Yang H.P."/>
            <person name="Yang S.P."/>
            <person name="Yorke J.A."/>
            <person name="Yoshida K."/>
            <person name="Zdobnov E."/>
            <person name="Zhang P."/>
            <person name="Zhang Y."/>
            <person name="Zimin A.V."/>
            <person name="Baldwin J."/>
            <person name="Abdouelleil A."/>
            <person name="Abdulkadir J."/>
            <person name="Abebe A."/>
            <person name="Abera B."/>
            <person name="Abreu J."/>
            <person name="Acer S.C."/>
            <person name="Aftuck L."/>
            <person name="Alexander A."/>
            <person name="An P."/>
            <person name="Anderson E."/>
            <person name="Anderson S."/>
            <person name="Arachi H."/>
            <person name="Azer M."/>
            <person name="Bachantsang P."/>
            <person name="Barry A."/>
            <person name="Bayul T."/>
            <person name="Berlin A."/>
            <person name="Bessette D."/>
            <person name="Bloom T."/>
            <person name="Blye J."/>
            <person name="Boguslavskiy L."/>
            <person name="Bonnet C."/>
            <person name="Boukhgalter B."/>
            <person name="Bourzgui I."/>
            <person name="Brown A."/>
            <person name="Cahill P."/>
            <person name="Channer S."/>
            <person name="Cheshatsang Y."/>
            <person name="Chuda L."/>
            <person name="Citroen M."/>
            <person name="Collymore A."/>
            <person name="Cooke P."/>
            <person name="Costello M."/>
            <person name="D'Aco K."/>
            <person name="Daza R."/>
            <person name="De Haan G."/>
            <person name="DeGray S."/>
            <person name="DeMaso C."/>
            <person name="Dhargay N."/>
            <person name="Dooley K."/>
            <person name="Dooley E."/>
            <person name="Doricent M."/>
            <person name="Dorje P."/>
            <person name="Dorjee K."/>
            <person name="Dupes A."/>
            <person name="Elong R."/>
            <person name="Falk J."/>
            <person name="Farina A."/>
            <person name="Faro S."/>
            <person name="Ferguson D."/>
            <person name="Fisher S."/>
            <person name="Foley C.D."/>
            <person name="Franke A."/>
            <person name="Friedrich D."/>
            <person name="Gadbois L."/>
            <person name="Gearin G."/>
            <person name="Gearin C.R."/>
            <person name="Giannoukos G."/>
            <person name="Goode T."/>
            <person name="Graham J."/>
            <person name="Grandbois E."/>
            <person name="Grewal S."/>
            <person name="Gyaltsen K."/>
            <person name="Hafez N."/>
            <person name="Hagos B."/>
            <person name="Hall J."/>
            <person name="Henson C."/>
            <person name="Hollinger A."/>
            <person name="Honan T."/>
            <person name="Huard M.D."/>
            <person name="Hughes L."/>
            <person name="Hurhula B."/>
            <person name="Husby M.E."/>
            <person name="Kamat A."/>
            <person name="Kanga B."/>
            <person name="Kashin S."/>
            <person name="Khazanovich D."/>
            <person name="Kisner P."/>
            <person name="Lance K."/>
            <person name="Lara M."/>
            <person name="Lee W."/>
            <person name="Lennon N."/>
            <person name="Letendre F."/>
            <person name="LeVine R."/>
            <person name="Lipovsky A."/>
            <person name="Liu X."/>
            <person name="Liu J."/>
            <person name="Liu S."/>
            <person name="Lokyitsang T."/>
            <person name="Lokyitsang Y."/>
            <person name="Lubonja R."/>
            <person name="Lui A."/>
            <person name="MacDonald P."/>
            <person name="Magnisalis V."/>
            <person name="Maru K."/>
            <person name="Matthews C."/>
            <person name="McCusker W."/>
            <person name="McDonough S."/>
            <person name="Mehta T."/>
            <person name="Meldrim J."/>
            <person name="Meneus L."/>
            <person name="Mihai O."/>
            <person name="Mihalev A."/>
            <person name="Mihova T."/>
            <person name="Mittelman R."/>
            <person name="Mlenga V."/>
            <person name="Montmayeur A."/>
            <person name="Mulrain L."/>
            <person name="Navidi A."/>
            <person name="Naylor J."/>
            <person name="Negash T."/>
            <person name="Nguyen T."/>
            <person name="Nguyen N."/>
            <person name="Nicol R."/>
            <person name="Norbu C."/>
            <person name="Norbu N."/>
            <person name="Novod N."/>
            <person name="O'Neill B."/>
            <person name="Osman S."/>
            <person name="Markiewicz E."/>
            <person name="Oyono O.L."/>
            <person name="Patti C."/>
            <person name="Phunkhang P."/>
            <person name="Pierre F."/>
            <person name="Priest M."/>
            <person name="Raghuraman S."/>
            <person name="Rege F."/>
            <person name="Reyes R."/>
            <person name="Rise C."/>
            <person name="Rogov P."/>
            <person name="Ross K."/>
            <person name="Ryan E."/>
            <person name="Settipalli S."/>
            <person name="Shea T."/>
            <person name="Sherpa N."/>
            <person name="Shi L."/>
            <person name="Shih D."/>
            <person name="Sparrow T."/>
            <person name="Spaulding J."/>
            <person name="Stalker J."/>
            <person name="Stange-Thomann N."/>
            <person name="Stavropoulos S."/>
            <person name="Stone C."/>
            <person name="Strader C."/>
            <person name="Tesfaye S."/>
            <person name="Thomson T."/>
            <person name="Thoulutsang Y."/>
            <person name="Thoulutsang D."/>
            <person name="Topham K."/>
            <person name="Topping I."/>
            <person name="Tsamla T."/>
            <person name="Vassiliev H."/>
            <person name="Vo A."/>
            <person name="Wangchuk T."/>
            <person name="Wangdi T."/>
            <person name="Weiand M."/>
            <person name="Wilkinson J."/>
            <person name="Wilson A."/>
            <person name="Yadav S."/>
            <person name="Young G."/>
            <person name="Yu Q."/>
            <person name="Zembek L."/>
            <person name="Zhong D."/>
            <person name="Zimmer A."/>
            <person name="Zwirko Z."/>
            <person name="Jaffe D.B."/>
            <person name="Alvarez P."/>
            <person name="Brockman W."/>
            <person name="Butler J."/>
            <person name="Chin C."/>
            <person name="Gnerre S."/>
            <person name="Grabherr M."/>
            <person name="Kleber M."/>
            <person name="Mauceli E."/>
            <person name="MacCallum I."/>
        </authorList>
    </citation>
    <scope>NUCLEOTIDE SEQUENCE [LARGE SCALE GENOMIC DNA]</scope>
    <source>
        <strain evidence="3">Tucson 14024-0371.13</strain>
    </source>
</reference>
<organism evidence="2 3">
    <name type="scientific">Drosophila ananassae</name>
    <name type="common">Fruit fly</name>
    <dbReference type="NCBI Taxonomy" id="7217"/>
    <lineage>
        <taxon>Eukaryota</taxon>
        <taxon>Metazoa</taxon>
        <taxon>Ecdysozoa</taxon>
        <taxon>Arthropoda</taxon>
        <taxon>Hexapoda</taxon>
        <taxon>Insecta</taxon>
        <taxon>Pterygota</taxon>
        <taxon>Neoptera</taxon>
        <taxon>Endopterygota</taxon>
        <taxon>Diptera</taxon>
        <taxon>Brachycera</taxon>
        <taxon>Muscomorpha</taxon>
        <taxon>Ephydroidea</taxon>
        <taxon>Drosophilidae</taxon>
        <taxon>Drosophila</taxon>
        <taxon>Sophophora</taxon>
    </lineage>
</organism>
<feature type="region of interest" description="Disordered" evidence="1">
    <location>
        <begin position="15"/>
        <end position="66"/>
    </location>
</feature>
<evidence type="ECO:0000313" key="2">
    <source>
        <dbReference type="EMBL" id="KPU72919.1"/>
    </source>
</evidence>
<accession>A0A0P8XEH0</accession>
<evidence type="ECO:0000313" key="3">
    <source>
        <dbReference type="Proteomes" id="UP000007801"/>
    </source>
</evidence>
<dbReference type="Proteomes" id="UP000007801">
    <property type="component" value="Unassembled WGS sequence"/>
</dbReference>
<dbReference type="InParanoid" id="A0A0P8XEH0"/>
<proteinExistence type="predicted"/>
<dbReference type="AlphaFoldDB" id="A0A0P8XEH0"/>
<feature type="compositionally biased region" description="Polar residues" evidence="1">
    <location>
        <begin position="30"/>
        <end position="41"/>
    </location>
</feature>
<evidence type="ECO:0000256" key="1">
    <source>
        <dbReference type="SAM" id="MobiDB-lite"/>
    </source>
</evidence>